<protein>
    <submittedName>
        <fullName evidence="1">Uncharacterized protein</fullName>
    </submittedName>
</protein>
<comment type="caution">
    <text evidence="1">The sequence shown here is derived from an EMBL/GenBank/DDBJ whole genome shotgun (WGS) entry which is preliminary data.</text>
</comment>
<dbReference type="EMBL" id="VSSQ01000016">
    <property type="protein sequence ID" value="MPL61860.1"/>
    <property type="molecule type" value="Genomic_DNA"/>
</dbReference>
<sequence>MGCDIHGWIEGYNMYLNRWDSLIQIDKIVSRNYKLFCSLAHVRCGLDKKKILKHEKITIDLKNQYINDVEVKTILGEKTKEYIQYWGIDGHNHRIIGLEEVLSFDKKEYIWDFQIIVDIFKSLNNNVSDFDNFRLVIWFDN</sequence>
<organism evidence="1">
    <name type="scientific">bioreactor metagenome</name>
    <dbReference type="NCBI Taxonomy" id="1076179"/>
    <lineage>
        <taxon>unclassified sequences</taxon>
        <taxon>metagenomes</taxon>
        <taxon>ecological metagenomes</taxon>
    </lineage>
</organism>
<proteinExistence type="predicted"/>
<gene>
    <name evidence="1" type="ORF">SDC9_07449</name>
</gene>
<name>A0A644T4U0_9ZZZZ</name>
<evidence type="ECO:0000313" key="1">
    <source>
        <dbReference type="EMBL" id="MPL61860.1"/>
    </source>
</evidence>
<dbReference type="AlphaFoldDB" id="A0A644T4U0"/>
<reference evidence="1" key="1">
    <citation type="submission" date="2019-08" db="EMBL/GenBank/DDBJ databases">
        <authorList>
            <person name="Kucharzyk K."/>
            <person name="Murdoch R.W."/>
            <person name="Higgins S."/>
            <person name="Loffler F."/>
        </authorList>
    </citation>
    <scope>NUCLEOTIDE SEQUENCE</scope>
</reference>
<accession>A0A644T4U0</accession>